<dbReference type="Proteomes" id="UP000199158">
    <property type="component" value="Unassembled WGS sequence"/>
</dbReference>
<dbReference type="STRING" id="474960.SAMN05216180_0042"/>
<dbReference type="RefSeq" id="WP_092750477.1">
    <property type="nucleotide sequence ID" value="NZ_FOCG01000001.1"/>
</dbReference>
<protein>
    <submittedName>
        <fullName evidence="1">Uncharacterized protein</fullName>
    </submittedName>
</protein>
<sequence>MDVKNLEGNYTAIVAAVTCSNGKGKAEGYTVLELLLVVISGEQQGAQIRKPYFLKETVPESLTKDFYKLGVRVSTKDDAIKAKDDIAGKILQVSLSNVDSTVYCAFEQYIGTDDPAKYYSKTIH</sequence>
<proteinExistence type="predicted"/>
<organism evidence="1 2">
    <name type="scientific">Hydrogenoanaerobacterium saccharovorans</name>
    <dbReference type="NCBI Taxonomy" id="474960"/>
    <lineage>
        <taxon>Bacteria</taxon>
        <taxon>Bacillati</taxon>
        <taxon>Bacillota</taxon>
        <taxon>Clostridia</taxon>
        <taxon>Eubacteriales</taxon>
        <taxon>Oscillospiraceae</taxon>
        <taxon>Hydrogenoanaerobacterium</taxon>
    </lineage>
</organism>
<name>A0A1H7YH45_9FIRM</name>
<gene>
    <name evidence="1" type="ORF">SAMN05216180_0042</name>
</gene>
<evidence type="ECO:0000313" key="1">
    <source>
        <dbReference type="EMBL" id="SEM45430.1"/>
    </source>
</evidence>
<dbReference type="EMBL" id="FOCG01000001">
    <property type="protein sequence ID" value="SEM45430.1"/>
    <property type="molecule type" value="Genomic_DNA"/>
</dbReference>
<keyword evidence="2" id="KW-1185">Reference proteome</keyword>
<accession>A0A1H7YH45</accession>
<reference evidence="1 2" key="1">
    <citation type="submission" date="2016-10" db="EMBL/GenBank/DDBJ databases">
        <authorList>
            <person name="de Groot N.N."/>
        </authorList>
    </citation>
    <scope>NUCLEOTIDE SEQUENCE [LARGE SCALE GENOMIC DNA]</scope>
    <source>
        <strain evidence="1 2">CGMCC 1.5070</strain>
    </source>
</reference>
<dbReference type="AlphaFoldDB" id="A0A1H7YH45"/>
<evidence type="ECO:0000313" key="2">
    <source>
        <dbReference type="Proteomes" id="UP000199158"/>
    </source>
</evidence>